<name>A0A9Q0YGE2_HOLLE</name>
<comment type="caution">
    <text evidence="1">The sequence shown here is derived from an EMBL/GenBank/DDBJ whole genome shotgun (WGS) entry which is preliminary data.</text>
</comment>
<evidence type="ECO:0000313" key="2">
    <source>
        <dbReference type="Proteomes" id="UP001152320"/>
    </source>
</evidence>
<sequence>MGMMGGGRGREGVLNAAMNMAVCLATVLSKIQQKQGKRENICPLPVTRGS</sequence>
<keyword evidence="2" id="KW-1185">Reference proteome</keyword>
<proteinExistence type="predicted"/>
<gene>
    <name evidence="1" type="ORF">HOLleu_41760</name>
</gene>
<protein>
    <submittedName>
        <fullName evidence="1">Uncharacterized protein</fullName>
    </submittedName>
</protein>
<dbReference type="AlphaFoldDB" id="A0A9Q0YGE2"/>
<evidence type="ECO:0000313" key="1">
    <source>
        <dbReference type="EMBL" id="KAJ8019964.1"/>
    </source>
</evidence>
<dbReference type="Proteomes" id="UP001152320">
    <property type="component" value="Chromosome 23"/>
</dbReference>
<accession>A0A9Q0YGE2</accession>
<dbReference type="EMBL" id="JAIZAY010000023">
    <property type="protein sequence ID" value="KAJ8019964.1"/>
    <property type="molecule type" value="Genomic_DNA"/>
</dbReference>
<reference evidence="1" key="1">
    <citation type="submission" date="2021-10" db="EMBL/GenBank/DDBJ databases">
        <title>Tropical sea cucumber genome reveals ecological adaptation and Cuvierian tubules defense mechanism.</title>
        <authorList>
            <person name="Chen T."/>
        </authorList>
    </citation>
    <scope>NUCLEOTIDE SEQUENCE</scope>
    <source>
        <strain evidence="1">Nanhai2018</strain>
        <tissue evidence="1">Muscle</tissue>
    </source>
</reference>
<organism evidence="1 2">
    <name type="scientific">Holothuria leucospilota</name>
    <name type="common">Black long sea cucumber</name>
    <name type="synonym">Mertensiothuria leucospilota</name>
    <dbReference type="NCBI Taxonomy" id="206669"/>
    <lineage>
        <taxon>Eukaryota</taxon>
        <taxon>Metazoa</taxon>
        <taxon>Echinodermata</taxon>
        <taxon>Eleutherozoa</taxon>
        <taxon>Echinozoa</taxon>
        <taxon>Holothuroidea</taxon>
        <taxon>Aspidochirotacea</taxon>
        <taxon>Aspidochirotida</taxon>
        <taxon>Holothuriidae</taxon>
        <taxon>Holothuria</taxon>
    </lineage>
</organism>